<dbReference type="Pfam" id="PF02826">
    <property type="entry name" value="2-Hacid_dh_C"/>
    <property type="match status" value="1"/>
</dbReference>
<dbReference type="CDD" id="cd05300">
    <property type="entry name" value="2-Hacid_dh_1"/>
    <property type="match status" value="1"/>
</dbReference>
<evidence type="ECO:0000256" key="3">
    <source>
        <dbReference type="RuleBase" id="RU003719"/>
    </source>
</evidence>
<name>A0ABZ0WLV1_9BURK</name>
<accession>A0ABZ0WLV1</accession>
<evidence type="ECO:0000256" key="2">
    <source>
        <dbReference type="ARBA" id="ARBA00023027"/>
    </source>
</evidence>
<dbReference type="InterPro" id="IPR006139">
    <property type="entry name" value="D-isomer_2_OHA_DH_cat_dom"/>
</dbReference>
<sequence length="405" mass="44348">MRPVRRLDTSITGTCAARECYPDGNAAFTKKRTKAVAIGDNGETTLRVFPQRNSQTTPCIDGGDSRNNGDDTRLNILLSSAAAERFQNDIAAVLGDQPYRLLTNDAAAHVDADIAVVTRDVTGSSTKHELTDDTLRFYDSMRAARKLRWVHTHSAGVDRPIFNELLQRGVRVTTSSGANARPVAQMALAGLLTLARRLPQLMQAQREHEWRPLLGDALPHDIAGQTAVIVGYGAIGQRIATLLGALDMQVIVVRREVNDSAETSSDAHASPRFVSFASFDRVLSEADWLVLACPLTSLTRGLIDARRLAMLPRGAHVINVARGEVVVEYDLIAALNERHVAGAFLDVFEHEPLPYASPLWDLPNVIVTPHTAGHVDSHYEAVGRIWLDNLARWQRGDPLVNEARA</sequence>
<dbReference type="InterPro" id="IPR036291">
    <property type="entry name" value="NAD(P)-bd_dom_sf"/>
</dbReference>
<evidence type="ECO:0000313" key="6">
    <source>
        <dbReference type="EMBL" id="WQD78352.1"/>
    </source>
</evidence>
<reference evidence="6 7" key="1">
    <citation type="submission" date="2023-12" db="EMBL/GenBank/DDBJ databases">
        <title>Genome sequencing and assembly of bacterial species from a model synthetic community.</title>
        <authorList>
            <person name="Hogle S.L."/>
        </authorList>
    </citation>
    <scope>NUCLEOTIDE SEQUENCE [LARGE SCALE GENOMIC DNA]</scope>
    <source>
        <strain evidence="6 7">HAMBI 2494</strain>
    </source>
</reference>
<organism evidence="6 7">
    <name type="scientific">Paraburkholderia kururiensis</name>
    <dbReference type="NCBI Taxonomy" id="984307"/>
    <lineage>
        <taxon>Bacteria</taxon>
        <taxon>Pseudomonadati</taxon>
        <taxon>Pseudomonadota</taxon>
        <taxon>Betaproteobacteria</taxon>
        <taxon>Burkholderiales</taxon>
        <taxon>Burkholderiaceae</taxon>
        <taxon>Paraburkholderia</taxon>
    </lineage>
</organism>
<evidence type="ECO:0000259" key="5">
    <source>
        <dbReference type="Pfam" id="PF02826"/>
    </source>
</evidence>
<dbReference type="Pfam" id="PF00389">
    <property type="entry name" value="2-Hacid_dh"/>
    <property type="match status" value="1"/>
</dbReference>
<dbReference type="EMBL" id="CP139965">
    <property type="protein sequence ID" value="WQD78352.1"/>
    <property type="molecule type" value="Genomic_DNA"/>
</dbReference>
<dbReference type="InterPro" id="IPR006140">
    <property type="entry name" value="D-isomer_DH_NAD-bd"/>
</dbReference>
<feature type="domain" description="D-isomer specific 2-hydroxyacid dehydrogenase catalytic" evidence="4">
    <location>
        <begin position="141"/>
        <end position="402"/>
    </location>
</feature>
<comment type="similarity">
    <text evidence="3">Belongs to the D-isomer specific 2-hydroxyacid dehydrogenase family.</text>
</comment>
<feature type="domain" description="D-isomer specific 2-hydroxyacid dehydrogenase NAD-binding" evidence="5">
    <location>
        <begin position="189"/>
        <end position="372"/>
    </location>
</feature>
<dbReference type="Gene3D" id="3.40.50.720">
    <property type="entry name" value="NAD(P)-binding Rossmann-like Domain"/>
    <property type="match status" value="2"/>
</dbReference>
<dbReference type="PANTHER" id="PTHR43333">
    <property type="entry name" value="2-HACID_DH_C DOMAIN-CONTAINING PROTEIN"/>
    <property type="match status" value="1"/>
</dbReference>
<dbReference type="SUPFAM" id="SSF51735">
    <property type="entry name" value="NAD(P)-binding Rossmann-fold domains"/>
    <property type="match status" value="1"/>
</dbReference>
<dbReference type="Proteomes" id="UP001325479">
    <property type="component" value="Chromosome"/>
</dbReference>
<evidence type="ECO:0000259" key="4">
    <source>
        <dbReference type="Pfam" id="PF00389"/>
    </source>
</evidence>
<evidence type="ECO:0000313" key="7">
    <source>
        <dbReference type="Proteomes" id="UP001325479"/>
    </source>
</evidence>
<gene>
    <name evidence="6" type="ORF">U0042_01130</name>
</gene>
<protein>
    <submittedName>
        <fullName evidence="6">D-2-hydroxyacid dehydrogenase</fullName>
    </submittedName>
</protein>
<evidence type="ECO:0000256" key="1">
    <source>
        <dbReference type="ARBA" id="ARBA00023002"/>
    </source>
</evidence>
<keyword evidence="7" id="KW-1185">Reference proteome</keyword>
<keyword evidence="2" id="KW-0520">NAD</keyword>
<dbReference type="PANTHER" id="PTHR43333:SF1">
    <property type="entry name" value="D-ISOMER SPECIFIC 2-HYDROXYACID DEHYDROGENASE NAD-BINDING DOMAIN-CONTAINING PROTEIN"/>
    <property type="match status" value="1"/>
</dbReference>
<proteinExistence type="inferred from homology"/>
<keyword evidence="1 3" id="KW-0560">Oxidoreductase</keyword>